<comment type="caution">
    <text evidence="2">The sequence shown here is derived from an EMBL/GenBank/DDBJ whole genome shotgun (WGS) entry which is preliminary data.</text>
</comment>
<accession>A0AA40I1N6</accession>
<sequence>MVAARCWKEKKDFLQRESEWLELMNVKLKTRMEELKQEWQQLILMLNRHHWEPSGDVHGEWASATVWPPSARGDWADQGKVPAPLLRCCSHWWPLQPPSSCGSCIVSTGLAACPRWGLCSARGQQPAPCHGRWSGGMDLKHRLAPEHAQEAGGGVGTYLSPKAPEASSQLHVVTGLEDMGDPWDVHGGGRLGLCTPQRPAARLLSWALGWGRGPKPQLGTRAPASSWGQDTAHWAGDPSSLQSTTGSDALTGADPQLLAIHRRLLAGAQGRESLRPNGFLVGVACGCSEGAGGGGVALRGDQDQCRVPAAGASGDITGSRCERQLPPQLPLRSTRTLPLCARAASSSGSGRHSGARMSGSCAAPSLGSDSSLATCCFAHYFVLCVIDWTTGWSQRSWWALSEDQKARLEQLQIDFDIQESGLDKLKPKGQTLNAGTAMMCTDKRHHGPGTHKATLGFPKWDTGPATTPEQQPTKLQLTLPGLHGAKCCPKPRPARKHSVALRQKWEMLLPPQQCSPAMSPASDAHRVRVKLDPGPGEAVRTWVRERPRAPGSGTMRIV</sequence>
<name>A0AA40I1N6_CNENI</name>
<evidence type="ECO:0000313" key="3">
    <source>
        <dbReference type="Proteomes" id="UP001177744"/>
    </source>
</evidence>
<keyword evidence="3" id="KW-1185">Reference proteome</keyword>
<protein>
    <submittedName>
        <fullName evidence="2">Uncharacterized protein</fullName>
    </submittedName>
</protein>
<dbReference type="Proteomes" id="UP001177744">
    <property type="component" value="Unassembled WGS sequence"/>
</dbReference>
<reference evidence="2" key="1">
    <citation type="submission" date="2023-06" db="EMBL/GenBank/DDBJ databases">
        <title>Reference genome for the Northern bat (Eptesicus nilssonii), a most northern bat species.</title>
        <authorList>
            <person name="Laine V.N."/>
            <person name="Pulliainen A.T."/>
            <person name="Lilley T.M."/>
        </authorList>
    </citation>
    <scope>NUCLEOTIDE SEQUENCE</scope>
    <source>
        <strain evidence="2">BLF_Eptnil</strain>
        <tissue evidence="2">Kidney</tissue>
    </source>
</reference>
<gene>
    <name evidence="2" type="ORF">QTO34_017798</name>
</gene>
<evidence type="ECO:0000256" key="1">
    <source>
        <dbReference type="SAM" id="MobiDB-lite"/>
    </source>
</evidence>
<dbReference type="AlphaFoldDB" id="A0AA40I1N6"/>
<organism evidence="2 3">
    <name type="scientific">Cnephaeus nilssonii</name>
    <name type="common">Northern bat</name>
    <name type="synonym">Eptesicus nilssonii</name>
    <dbReference type="NCBI Taxonomy" id="3371016"/>
    <lineage>
        <taxon>Eukaryota</taxon>
        <taxon>Metazoa</taxon>
        <taxon>Chordata</taxon>
        <taxon>Craniata</taxon>
        <taxon>Vertebrata</taxon>
        <taxon>Euteleostomi</taxon>
        <taxon>Mammalia</taxon>
        <taxon>Eutheria</taxon>
        <taxon>Laurasiatheria</taxon>
        <taxon>Chiroptera</taxon>
        <taxon>Yangochiroptera</taxon>
        <taxon>Vespertilionidae</taxon>
        <taxon>Cnephaeus</taxon>
    </lineage>
</organism>
<feature type="region of interest" description="Disordered" evidence="1">
    <location>
        <begin position="215"/>
        <end position="249"/>
    </location>
</feature>
<dbReference type="EMBL" id="JAULJE010000007">
    <property type="protein sequence ID" value="KAK1341392.1"/>
    <property type="molecule type" value="Genomic_DNA"/>
</dbReference>
<evidence type="ECO:0000313" key="2">
    <source>
        <dbReference type="EMBL" id="KAK1341392.1"/>
    </source>
</evidence>
<feature type="compositionally biased region" description="Polar residues" evidence="1">
    <location>
        <begin position="239"/>
        <end position="248"/>
    </location>
</feature>
<proteinExistence type="predicted"/>